<keyword evidence="4" id="KW-0274">FAD</keyword>
<dbReference type="PANTHER" id="PTHR47470:SF1">
    <property type="entry name" value="FAD-DEPENDENT OXIDOREDUCTASE 2 FAD BINDING DOMAIN-CONTAINING PROTEIN"/>
    <property type="match status" value="1"/>
</dbReference>
<evidence type="ECO:0000256" key="1">
    <source>
        <dbReference type="ARBA" id="ARBA00001974"/>
    </source>
</evidence>
<dbReference type="EMBL" id="CP017717">
    <property type="protein sequence ID" value="AQZ65301.1"/>
    <property type="molecule type" value="Genomic_DNA"/>
</dbReference>
<comment type="cofactor">
    <cofactor evidence="1">
        <name>FAD</name>
        <dbReference type="ChEBI" id="CHEBI:57692"/>
    </cofactor>
</comment>
<gene>
    <name evidence="6" type="ORF">BKM31_31080</name>
</gene>
<dbReference type="PANTHER" id="PTHR47470">
    <property type="entry name" value="CHOLESTEROL OXIDASE"/>
    <property type="match status" value="1"/>
</dbReference>
<evidence type="ECO:0000256" key="3">
    <source>
        <dbReference type="ARBA" id="ARBA00022630"/>
    </source>
</evidence>
<evidence type="ECO:0000256" key="2">
    <source>
        <dbReference type="ARBA" id="ARBA00010790"/>
    </source>
</evidence>
<organism evidence="6 7">
    <name type="scientific">[Actinomadura] parvosata subsp. kistnae</name>
    <dbReference type="NCBI Taxonomy" id="1909395"/>
    <lineage>
        <taxon>Bacteria</taxon>
        <taxon>Bacillati</taxon>
        <taxon>Actinomycetota</taxon>
        <taxon>Actinomycetes</taxon>
        <taxon>Streptosporangiales</taxon>
        <taxon>Streptosporangiaceae</taxon>
        <taxon>Nonomuraea</taxon>
    </lineage>
</organism>
<dbReference type="InterPro" id="IPR052542">
    <property type="entry name" value="Cholesterol_Oxidase"/>
</dbReference>
<dbReference type="GO" id="GO:0016491">
    <property type="term" value="F:oxidoreductase activity"/>
    <property type="evidence" value="ECO:0007669"/>
    <property type="project" value="UniProtKB-KW"/>
</dbReference>
<dbReference type="KEGG" id="noa:BKM31_31080"/>
<dbReference type="Proteomes" id="UP000190797">
    <property type="component" value="Chromosome"/>
</dbReference>
<protein>
    <submittedName>
        <fullName evidence="6">Uncharacterized protein</fullName>
    </submittedName>
</protein>
<evidence type="ECO:0000313" key="7">
    <source>
        <dbReference type="Proteomes" id="UP000190797"/>
    </source>
</evidence>
<dbReference type="STRING" id="1909395.BKM31_31080"/>
<proteinExistence type="inferred from homology"/>
<keyword evidence="7" id="KW-1185">Reference proteome</keyword>
<keyword evidence="3" id="KW-0285">Flavoprotein</keyword>
<sequence length="222" mass="24358">MLRGKPEPAAGAPGLTFREKMSGYFAMGVADPGEGARVGRRTRWRLTLRATVTIDDMRAFVADPLHPGTLRGEIELPGVAQRIPFHDGIFQLFAPSGEPDLTLLVYEAPFSYDGQAYYLAGRKNVRDDLGLDLWPDTTTLEVRLHRGPDARGEVVGAGVLRLGVAELAALLVSMRARNVASPVEAARVFGAFGLLFARSLRASYLQRPRAFVRARARRGEER</sequence>
<accession>A0A1V0A524</accession>
<evidence type="ECO:0000313" key="6">
    <source>
        <dbReference type="EMBL" id="AQZ65301.1"/>
    </source>
</evidence>
<reference evidence="7" key="1">
    <citation type="journal article" date="2017" name="Med. Chem. Commun.">
        <title>Nonomuraea sp. ATCC 55076 harbours the largest actinomycete chromosome to date and the kistamicin biosynthetic gene cluster.</title>
        <authorList>
            <person name="Nazari B."/>
            <person name="Forneris C.C."/>
            <person name="Gibson M.I."/>
            <person name="Moon K."/>
            <person name="Schramma K.R."/>
            <person name="Seyedsayamdost M.R."/>
        </authorList>
    </citation>
    <scope>NUCLEOTIDE SEQUENCE [LARGE SCALE GENOMIC DNA]</scope>
    <source>
        <strain evidence="7">ATCC 55076</strain>
    </source>
</reference>
<name>A0A1V0A524_9ACTN</name>
<keyword evidence="5" id="KW-0560">Oxidoreductase</keyword>
<dbReference type="AlphaFoldDB" id="A0A1V0A524"/>
<comment type="similarity">
    <text evidence="2">Belongs to the GMC oxidoreductase family.</text>
</comment>
<evidence type="ECO:0000256" key="5">
    <source>
        <dbReference type="ARBA" id="ARBA00023002"/>
    </source>
</evidence>
<evidence type="ECO:0000256" key="4">
    <source>
        <dbReference type="ARBA" id="ARBA00022827"/>
    </source>
</evidence>